<dbReference type="GO" id="GO:0042157">
    <property type="term" value="P:lipoprotein metabolic process"/>
    <property type="evidence" value="ECO:0007669"/>
    <property type="project" value="InterPro"/>
</dbReference>
<dbReference type="GO" id="GO:0008289">
    <property type="term" value="F:lipid binding"/>
    <property type="evidence" value="ECO:0007669"/>
    <property type="project" value="InterPro"/>
</dbReference>
<evidence type="ECO:0000256" key="1">
    <source>
        <dbReference type="ARBA" id="ARBA00010090"/>
    </source>
</evidence>
<evidence type="ECO:0000313" key="3">
    <source>
        <dbReference type="EMBL" id="GCB82627.1"/>
    </source>
</evidence>
<keyword evidence="2" id="KW-0812">Transmembrane</keyword>
<dbReference type="EMBL" id="BFAA01020959">
    <property type="protein sequence ID" value="GCB82627.1"/>
    <property type="molecule type" value="Genomic_DNA"/>
</dbReference>
<dbReference type="OrthoDB" id="6363454at2759"/>
<dbReference type="GO" id="GO:0005576">
    <property type="term" value="C:extracellular region"/>
    <property type="evidence" value="ECO:0007669"/>
    <property type="project" value="InterPro"/>
</dbReference>
<feature type="non-terminal residue" evidence="3">
    <location>
        <position position="1"/>
    </location>
</feature>
<evidence type="ECO:0000256" key="2">
    <source>
        <dbReference type="SAM" id="Phobius"/>
    </source>
</evidence>
<comment type="caution">
    <text evidence="3">The sequence shown here is derived from an EMBL/GenBank/DDBJ whole genome shotgun (WGS) entry which is preliminary data.</text>
</comment>
<organism evidence="3 4">
    <name type="scientific">Scyliorhinus torazame</name>
    <name type="common">Cloudy catshark</name>
    <name type="synonym">Catulus torazame</name>
    <dbReference type="NCBI Taxonomy" id="75743"/>
    <lineage>
        <taxon>Eukaryota</taxon>
        <taxon>Metazoa</taxon>
        <taxon>Chordata</taxon>
        <taxon>Craniata</taxon>
        <taxon>Vertebrata</taxon>
        <taxon>Chondrichthyes</taxon>
        <taxon>Elasmobranchii</taxon>
        <taxon>Galeomorphii</taxon>
        <taxon>Galeoidea</taxon>
        <taxon>Carcharhiniformes</taxon>
        <taxon>Scyliorhinidae</taxon>
        <taxon>Scyliorhinus</taxon>
    </lineage>
</organism>
<evidence type="ECO:0008006" key="5">
    <source>
        <dbReference type="Google" id="ProtNLM"/>
    </source>
</evidence>
<dbReference type="STRING" id="75743.A0A401QBE0"/>
<dbReference type="Pfam" id="PF05461">
    <property type="entry name" value="ApoL"/>
    <property type="match status" value="1"/>
</dbReference>
<feature type="transmembrane region" description="Helical" evidence="2">
    <location>
        <begin position="218"/>
        <end position="241"/>
    </location>
</feature>
<comment type="similarity">
    <text evidence="1">Belongs to the apolipoprotein L family.</text>
</comment>
<evidence type="ECO:0000313" key="4">
    <source>
        <dbReference type="Proteomes" id="UP000288216"/>
    </source>
</evidence>
<dbReference type="Proteomes" id="UP000288216">
    <property type="component" value="Unassembled WGS sequence"/>
</dbReference>
<protein>
    <recommendedName>
        <fullName evidence="5">Apolipoprotein L3</fullName>
    </recommendedName>
</protein>
<dbReference type="InterPro" id="IPR008405">
    <property type="entry name" value="ApoL"/>
</dbReference>
<proteinExistence type="inferred from homology"/>
<gene>
    <name evidence="3" type="ORF">scyTo_0022040</name>
</gene>
<name>A0A401QBE0_SCYTO</name>
<reference evidence="3 4" key="1">
    <citation type="journal article" date="2018" name="Nat. Ecol. Evol.">
        <title>Shark genomes provide insights into elasmobranch evolution and the origin of vertebrates.</title>
        <authorList>
            <person name="Hara Y"/>
            <person name="Yamaguchi K"/>
            <person name="Onimaru K"/>
            <person name="Kadota M"/>
            <person name="Koyanagi M"/>
            <person name="Keeley SD"/>
            <person name="Tatsumi K"/>
            <person name="Tanaka K"/>
            <person name="Motone F"/>
            <person name="Kageyama Y"/>
            <person name="Nozu R"/>
            <person name="Adachi N"/>
            <person name="Nishimura O"/>
            <person name="Nakagawa R"/>
            <person name="Tanegashima C"/>
            <person name="Kiyatake I"/>
            <person name="Matsumoto R"/>
            <person name="Murakumo K"/>
            <person name="Nishida K"/>
            <person name="Terakita A"/>
            <person name="Kuratani S"/>
            <person name="Sato K"/>
            <person name="Hyodo S Kuraku.S."/>
        </authorList>
    </citation>
    <scope>NUCLEOTIDE SEQUENCE [LARGE SCALE GENOMIC DNA]</scope>
</reference>
<keyword evidence="2" id="KW-0472">Membrane</keyword>
<accession>A0A401QBE0</accession>
<dbReference type="GO" id="GO:0006869">
    <property type="term" value="P:lipid transport"/>
    <property type="evidence" value="ECO:0007669"/>
    <property type="project" value="InterPro"/>
</dbReference>
<keyword evidence="2" id="KW-1133">Transmembrane helix</keyword>
<dbReference type="PANTHER" id="PTHR14096">
    <property type="entry name" value="APOLIPOPROTEIN L"/>
    <property type="match status" value="1"/>
</dbReference>
<sequence length="289" mass="31048">QELKTELEQRAADCQSFVKQFPHWRDQTQGYVKELQEIADSIDEYHRGATIASVTGASAGVLGGILSISGIIASPFTSGTSLGLSALGAGLSATGATTNLTAGVTESVRQSQKQKRVDEIVNQYNEYCKRMSTYLLGICGAIESWSHKLRAEIMKYKSSEGLSDYLNGACGATNCRQAGGGDAGEPRSVPVSRKARQATAAGQKTEILQQLFPGSAPLLYTAFKVISGILSAILMVTNIYGITKNSIDLSKGSKTEVAMNIRVTAVKMEDELTAYEDINEFLKVMLEID</sequence>
<dbReference type="GO" id="GO:0016020">
    <property type="term" value="C:membrane"/>
    <property type="evidence" value="ECO:0007669"/>
    <property type="project" value="TreeGrafter"/>
</dbReference>
<keyword evidence="4" id="KW-1185">Reference proteome</keyword>
<dbReference type="OMA" id="WEERTHF"/>
<dbReference type="PANTHER" id="PTHR14096:SF28">
    <property type="entry name" value="APOLIPOPROTEIN L, 1-RELATED"/>
    <property type="match status" value="1"/>
</dbReference>
<dbReference type="AlphaFoldDB" id="A0A401QBE0"/>